<comment type="caution">
    <text evidence="1">The sequence shown here is derived from an EMBL/GenBank/DDBJ whole genome shotgun (WGS) entry which is preliminary data.</text>
</comment>
<accession>A0A8S2UXF2</accession>
<dbReference type="Proteomes" id="UP000676336">
    <property type="component" value="Unassembled WGS sequence"/>
</dbReference>
<protein>
    <submittedName>
        <fullName evidence="1">Uncharacterized protein</fullName>
    </submittedName>
</protein>
<reference evidence="1" key="1">
    <citation type="submission" date="2021-02" db="EMBL/GenBank/DDBJ databases">
        <authorList>
            <person name="Nowell W R."/>
        </authorList>
    </citation>
    <scope>NUCLEOTIDE SEQUENCE</scope>
</reference>
<feature type="non-terminal residue" evidence="1">
    <location>
        <position position="1"/>
    </location>
</feature>
<evidence type="ECO:0000313" key="2">
    <source>
        <dbReference type="Proteomes" id="UP000676336"/>
    </source>
</evidence>
<organism evidence="1 2">
    <name type="scientific">Rotaria magnacalcarata</name>
    <dbReference type="NCBI Taxonomy" id="392030"/>
    <lineage>
        <taxon>Eukaryota</taxon>
        <taxon>Metazoa</taxon>
        <taxon>Spiralia</taxon>
        <taxon>Gnathifera</taxon>
        <taxon>Rotifera</taxon>
        <taxon>Eurotatoria</taxon>
        <taxon>Bdelloidea</taxon>
        <taxon>Philodinida</taxon>
        <taxon>Philodinidae</taxon>
        <taxon>Rotaria</taxon>
    </lineage>
</organism>
<proteinExistence type="predicted"/>
<dbReference type="EMBL" id="CAJOBI010048544">
    <property type="protein sequence ID" value="CAF4360267.1"/>
    <property type="molecule type" value="Genomic_DNA"/>
</dbReference>
<evidence type="ECO:0000313" key="1">
    <source>
        <dbReference type="EMBL" id="CAF4360267.1"/>
    </source>
</evidence>
<gene>
    <name evidence="1" type="ORF">SMN809_LOCUS28663</name>
</gene>
<sequence length="81" mass="9278">MFQNSTSIESGIYSKQFEDERFTDESSSQDFFNTSTRKLSDDQSDFVGINFDPEINCNSCLTDVNALFCDKHTFLPCIEPE</sequence>
<dbReference type="AlphaFoldDB" id="A0A8S2UXF2"/>
<name>A0A8S2UXF2_9BILA</name>